<comment type="caution">
    <text evidence="1">The sequence shown here is derived from an EMBL/GenBank/DDBJ whole genome shotgun (WGS) entry which is preliminary data.</text>
</comment>
<protein>
    <submittedName>
        <fullName evidence="1">Uncharacterized protein</fullName>
    </submittedName>
</protein>
<accession>F9F2T8</accession>
<name>F9F2T8_FUSOF</name>
<organism evidence="1">
    <name type="scientific">Fusarium oxysporum (strain Fo5176)</name>
    <name type="common">Fusarium vascular wilt</name>
    <dbReference type="NCBI Taxonomy" id="660025"/>
    <lineage>
        <taxon>Eukaryota</taxon>
        <taxon>Fungi</taxon>
        <taxon>Dikarya</taxon>
        <taxon>Ascomycota</taxon>
        <taxon>Pezizomycotina</taxon>
        <taxon>Sordariomycetes</taxon>
        <taxon>Hypocreomycetidae</taxon>
        <taxon>Hypocreales</taxon>
        <taxon>Nectriaceae</taxon>
        <taxon>Fusarium</taxon>
        <taxon>Fusarium oxysporum species complex</taxon>
    </lineage>
</organism>
<sequence>MNATTRYPRALCPSARFVQWNLVEDQIAIGVPAILLQVLVIFEAGRMRAQTGFPSFLITYQQSSNPSQSERFQIKRHAGSRMRLVVEAVPGSDVDQRVWMIRKAFIP</sequence>
<evidence type="ECO:0000313" key="1">
    <source>
        <dbReference type="EMBL" id="EGU88765.1"/>
    </source>
</evidence>
<proteinExistence type="predicted"/>
<dbReference type="EMBL" id="AFQF01000213">
    <property type="protein sequence ID" value="EGU88765.1"/>
    <property type="molecule type" value="Genomic_DNA"/>
</dbReference>
<reference evidence="1" key="1">
    <citation type="journal article" date="2012" name="Mol. Plant Microbe Interact.">
        <title>A highly conserved effector in Fusarium oxysporum is required for full virulence on Arabidopsis.</title>
        <authorList>
            <person name="Thatcher L.F."/>
            <person name="Gardiner D.M."/>
            <person name="Kazan K."/>
            <person name="Manners J."/>
        </authorList>
    </citation>
    <scope>NUCLEOTIDE SEQUENCE [LARGE SCALE GENOMIC DNA]</scope>
    <source>
        <strain evidence="1">Fo5176</strain>
    </source>
</reference>
<dbReference type="AlphaFoldDB" id="F9F2T8"/>
<gene>
    <name evidence="1" type="ORF">FOXB_00713</name>
</gene>